<accession>A0A9Q0V875</accession>
<dbReference type="InterPro" id="IPR004087">
    <property type="entry name" value="KH_dom"/>
</dbReference>
<evidence type="ECO:0000256" key="2">
    <source>
        <dbReference type="PROSITE-ProRule" id="PRU00117"/>
    </source>
</evidence>
<dbReference type="PROSITE" id="PS50084">
    <property type="entry name" value="KH_TYPE_1"/>
    <property type="match status" value="3"/>
</dbReference>
<comment type="pathway">
    <text evidence="3">Amino-acid degradation; L-valine degradation.</text>
</comment>
<evidence type="ECO:0000256" key="4">
    <source>
        <dbReference type="SAM" id="MobiDB-lite"/>
    </source>
</evidence>
<feature type="region of interest" description="Disordered" evidence="4">
    <location>
        <begin position="368"/>
        <end position="414"/>
    </location>
</feature>
<dbReference type="InterPro" id="IPR004088">
    <property type="entry name" value="KH_dom_type_1"/>
</dbReference>
<dbReference type="OrthoDB" id="442947at2759"/>
<dbReference type="GO" id="GO:0003860">
    <property type="term" value="F:3-hydroxyisobutyryl-CoA hydrolase activity"/>
    <property type="evidence" value="ECO:0007669"/>
    <property type="project" value="UniProtKB-UniRule"/>
</dbReference>
<dbReference type="SUPFAM" id="SSF54791">
    <property type="entry name" value="Eukaryotic type KH-domain (KH-domain type I)"/>
    <property type="match status" value="3"/>
</dbReference>
<name>A0A9Q0V875_SALVM</name>
<keyword evidence="1 3" id="KW-0378">Hydrolase</keyword>
<organism evidence="6 7">
    <name type="scientific">Salix viminalis</name>
    <name type="common">Common osier</name>
    <name type="synonym">Basket willow</name>
    <dbReference type="NCBI Taxonomy" id="40686"/>
    <lineage>
        <taxon>Eukaryota</taxon>
        <taxon>Viridiplantae</taxon>
        <taxon>Streptophyta</taxon>
        <taxon>Embryophyta</taxon>
        <taxon>Tracheophyta</taxon>
        <taxon>Spermatophyta</taxon>
        <taxon>Magnoliopsida</taxon>
        <taxon>eudicotyledons</taxon>
        <taxon>Gunneridae</taxon>
        <taxon>Pentapetalae</taxon>
        <taxon>rosids</taxon>
        <taxon>fabids</taxon>
        <taxon>Malpighiales</taxon>
        <taxon>Salicaceae</taxon>
        <taxon>Saliceae</taxon>
        <taxon>Salix</taxon>
    </lineage>
</organism>
<sequence>MAMIRHSFDEDVNQVLFEGNSYVKKVILNRPQKLNCLNHHMVSEMTKKLKAYEIDPGVKVVVLKGNGKAFCAGGDVVELYICTVAGHWSYAASSYKKNLFLDYVVATYGKPVVALIHGIVMGSGAGLSMHAAFKIVTENTVFAMPETSIGHFVDVGASYFLSRLPGFLGEYLGLTGAKIRGPDMVACGLATHFVLSKDLHLVESALDEVTSSDTSKISKVIRIYEHKPNVKQDGVYSRLEIINRCFSRKTVEEILSSLESEAGNRAEKWILEAIKSMKAASPISLKISLKSIREGRTQSLDQCLARDYNICCHIMRRTVSTDYFEGTRAMLLDKENTPPKWEPARLEVVSDEMVGRYFSRVDEDDWESLQLPPRSNSSQQKQTPLTNKQKREWKQWRRKDSNREQPQGSEKWPGWPGDNVFRLIVPVSKVGSIIGRKGELVKKMCDETRARIRILEGPLGISDRIVLISGKEEPQTPLSPAMDAVMRVFKRVSGLSPGEGDNTSSAAAAGTAFCSIRLLVASSQAINLIGKQGSIIKSIQENTGAAVHVMAEDELPSYATSDERIVEIHGEAMKVFKALEAVIGQLRKFLVDHSIIPIFEKNYNATISQERPADARPDIAQSSLHSAYVPTISSGIVSDYSLSLKRDPSIYEHETQFEHKISQPGLSLYGQDPGIVGFRSTGLGRASAPIVTQVTQTMQVPLSYAEDIIGVAGSNIAYIRRTSRAILSIQESRGLPDEITVEIKGTSAQVQVAQQLIQEFISNHKEPASSVYGKIDSGLSAYSQMAETGYPSSSFTSHLGGYGSSSMGGYGSPGAGGYSNYRF</sequence>
<dbReference type="Pfam" id="PF16113">
    <property type="entry name" value="ECH_2"/>
    <property type="match status" value="1"/>
</dbReference>
<feature type="compositionally biased region" description="Basic and acidic residues" evidence="4">
    <location>
        <begin position="389"/>
        <end position="403"/>
    </location>
</feature>
<dbReference type="PANTHER" id="PTHR43176">
    <property type="entry name" value="3-HYDROXYISOBUTYRYL-COA HYDROLASE-RELATED"/>
    <property type="match status" value="1"/>
</dbReference>
<dbReference type="CDD" id="cd22461">
    <property type="entry name" value="KH-I_PEPPER_like_rpt3"/>
    <property type="match status" value="1"/>
</dbReference>
<reference evidence="6" key="2">
    <citation type="journal article" date="2023" name="Int. J. Mol. Sci.">
        <title>De Novo Assembly and Annotation of 11 Diverse Shrub Willow (Salix) Genomes Reveals Novel Gene Organization in Sex-Linked Regions.</title>
        <authorList>
            <person name="Hyden B."/>
            <person name="Feng K."/>
            <person name="Yates T.B."/>
            <person name="Jawdy S."/>
            <person name="Cereghino C."/>
            <person name="Smart L.B."/>
            <person name="Muchero W."/>
        </authorList>
    </citation>
    <scope>NUCLEOTIDE SEQUENCE [LARGE SCALE GENOMIC DNA]</scope>
    <source>
        <tissue evidence="6">Shoot tip</tissue>
    </source>
</reference>
<dbReference type="GO" id="GO:0003723">
    <property type="term" value="F:RNA binding"/>
    <property type="evidence" value="ECO:0007669"/>
    <property type="project" value="UniProtKB-UniRule"/>
</dbReference>
<feature type="domain" description="K Homology" evidence="5">
    <location>
        <begin position="512"/>
        <end position="587"/>
    </location>
</feature>
<dbReference type="FunFam" id="3.90.226.10:FF:000027">
    <property type="entry name" value="Probable 3-hydroxyisobutyryl-CoA hydrolase 2"/>
    <property type="match status" value="1"/>
</dbReference>
<dbReference type="Gene3D" id="3.30.1370.10">
    <property type="entry name" value="K Homology domain, type 1"/>
    <property type="match status" value="1"/>
</dbReference>
<feature type="domain" description="K Homology" evidence="5">
    <location>
        <begin position="417"/>
        <end position="490"/>
    </location>
</feature>
<evidence type="ECO:0000259" key="5">
    <source>
        <dbReference type="SMART" id="SM00322"/>
    </source>
</evidence>
<dbReference type="AlphaFoldDB" id="A0A9Q0V875"/>
<dbReference type="CDD" id="cd22459">
    <property type="entry name" value="KH-I_PEPPER_rpt1_like"/>
    <property type="match status" value="1"/>
</dbReference>
<evidence type="ECO:0000313" key="7">
    <source>
        <dbReference type="Proteomes" id="UP001151529"/>
    </source>
</evidence>
<comment type="catalytic activity">
    <reaction evidence="3">
        <text>3-hydroxy-2-methylpropanoyl-CoA + H2O = 3-hydroxy-2-methylpropanoate + CoA + H(+)</text>
        <dbReference type="Rhea" id="RHEA:20888"/>
        <dbReference type="ChEBI" id="CHEBI:11805"/>
        <dbReference type="ChEBI" id="CHEBI:15377"/>
        <dbReference type="ChEBI" id="CHEBI:15378"/>
        <dbReference type="ChEBI" id="CHEBI:57287"/>
        <dbReference type="ChEBI" id="CHEBI:57340"/>
        <dbReference type="EC" id="3.1.2.4"/>
    </reaction>
</comment>
<comment type="caution">
    <text evidence="6">The sequence shown here is derived from an EMBL/GenBank/DDBJ whole genome shotgun (WGS) entry which is preliminary data.</text>
</comment>
<evidence type="ECO:0000313" key="6">
    <source>
        <dbReference type="EMBL" id="KAJ6743762.1"/>
    </source>
</evidence>
<dbReference type="InterPro" id="IPR032259">
    <property type="entry name" value="HIBYL-CoA-H"/>
</dbReference>
<dbReference type="Gene3D" id="3.90.226.10">
    <property type="entry name" value="2-enoyl-CoA Hydratase, Chain A, domain 1"/>
    <property type="match status" value="1"/>
</dbReference>
<dbReference type="GO" id="GO:0006574">
    <property type="term" value="P:L-valine catabolic process"/>
    <property type="evidence" value="ECO:0007669"/>
    <property type="project" value="UniProtKB-UniRule"/>
</dbReference>
<dbReference type="EC" id="3.1.2.4" evidence="3"/>
<dbReference type="SMART" id="SM00322">
    <property type="entry name" value="KH"/>
    <property type="match status" value="3"/>
</dbReference>
<dbReference type="InterPro" id="IPR029045">
    <property type="entry name" value="ClpP/crotonase-like_dom_sf"/>
</dbReference>
<dbReference type="PANTHER" id="PTHR43176:SF6">
    <property type="entry name" value="3-HYDROXYISOBUTYRYL-COA HYDROLASE"/>
    <property type="match status" value="1"/>
</dbReference>
<dbReference type="CDD" id="cd22460">
    <property type="entry name" value="KH-I_PEPPER_rpt2_like"/>
    <property type="match status" value="1"/>
</dbReference>
<dbReference type="NCBIfam" id="NF004127">
    <property type="entry name" value="PRK05617.1"/>
    <property type="match status" value="1"/>
</dbReference>
<keyword evidence="2" id="KW-0694">RNA-binding</keyword>
<dbReference type="EMBL" id="JAPFFL010000002">
    <property type="protein sequence ID" value="KAJ6743762.1"/>
    <property type="molecule type" value="Genomic_DNA"/>
</dbReference>
<proteinExistence type="inferred from homology"/>
<dbReference type="Pfam" id="PF00013">
    <property type="entry name" value="KH_1"/>
    <property type="match status" value="3"/>
</dbReference>
<protein>
    <recommendedName>
        <fullName evidence="3">3-hydroxyisobutyryl-CoA hydrolase</fullName>
        <shortName evidence="3">HIB-CoA hydrolase</shortName>
        <shortName evidence="3">HIBYL-CoA-H</shortName>
        <ecNumber evidence="3">3.1.2.4</ecNumber>
    </recommendedName>
    <alternativeName>
        <fullName evidence="3">3-hydroxyisobutyryl-coenzyme A hydrolase</fullName>
    </alternativeName>
</protein>
<reference evidence="6" key="1">
    <citation type="submission" date="2022-11" db="EMBL/GenBank/DDBJ databases">
        <authorList>
            <person name="Hyden B.L."/>
            <person name="Feng K."/>
            <person name="Yates T."/>
            <person name="Jawdy S."/>
            <person name="Smart L.B."/>
            <person name="Muchero W."/>
        </authorList>
    </citation>
    <scope>NUCLEOTIDE SEQUENCE</scope>
    <source>
        <tissue evidence="6">Shoot tip</tissue>
    </source>
</reference>
<gene>
    <name evidence="6" type="ORF">OIU85_017674</name>
</gene>
<keyword evidence="7" id="KW-1185">Reference proteome</keyword>
<dbReference type="SUPFAM" id="SSF52096">
    <property type="entry name" value="ClpP/crotonase"/>
    <property type="match status" value="1"/>
</dbReference>
<dbReference type="Proteomes" id="UP001151529">
    <property type="component" value="Chromosome 6"/>
</dbReference>
<comment type="function">
    <text evidence="3">Hydrolyzes 3-hydroxyisobutyryl-CoA (HIBYL-CoA), a saline catabolite. Has high activity toward isobutyryl-CoA. Could be an isobutyryl-CoA dehydrogenase that functions in valine catabolism.</text>
</comment>
<comment type="similarity">
    <text evidence="3">Belongs to the enoyl-CoA hydratase/isomerase family.</text>
</comment>
<dbReference type="InterPro" id="IPR045004">
    <property type="entry name" value="ECH_dom"/>
</dbReference>
<dbReference type="CDD" id="cd06558">
    <property type="entry name" value="crotonase-like"/>
    <property type="match status" value="1"/>
</dbReference>
<dbReference type="Gene3D" id="3.30.310.210">
    <property type="match status" value="1"/>
</dbReference>
<feature type="domain" description="K Homology" evidence="5">
    <location>
        <begin position="692"/>
        <end position="762"/>
    </location>
</feature>
<evidence type="ECO:0000256" key="1">
    <source>
        <dbReference type="ARBA" id="ARBA00022801"/>
    </source>
</evidence>
<evidence type="ECO:0000256" key="3">
    <source>
        <dbReference type="RuleBase" id="RU369070"/>
    </source>
</evidence>
<feature type="compositionally biased region" description="Polar residues" evidence="4">
    <location>
        <begin position="373"/>
        <end position="387"/>
    </location>
</feature>
<dbReference type="InterPro" id="IPR036612">
    <property type="entry name" value="KH_dom_type_1_sf"/>
</dbReference>